<accession>A0ABZ2EWT1</accession>
<organism evidence="1 2">
    <name type="scientific">Terrisporobacter glycolicus ATCC 14880 = DSM 1288</name>
    <dbReference type="NCBI Taxonomy" id="1121315"/>
    <lineage>
        <taxon>Bacteria</taxon>
        <taxon>Bacillati</taxon>
        <taxon>Bacillota</taxon>
        <taxon>Clostridia</taxon>
        <taxon>Peptostreptococcales</taxon>
        <taxon>Peptostreptococcaceae</taxon>
        <taxon>Terrisporobacter</taxon>
    </lineage>
</organism>
<evidence type="ECO:0000313" key="1">
    <source>
        <dbReference type="EMBL" id="WWD84147.1"/>
    </source>
</evidence>
<sequence length="58" mass="6836">MKITEIDYDFTRICDECGDFINQGFEIEITQMENPIALCNYCAIELSKYLLQETYLND</sequence>
<gene>
    <name evidence="1" type="ORF">TEGL_25700</name>
</gene>
<dbReference type="EMBL" id="CP117523">
    <property type="protein sequence ID" value="WWD84147.1"/>
    <property type="molecule type" value="Genomic_DNA"/>
</dbReference>
<reference evidence="1 2" key="1">
    <citation type="journal article" date="2023" name="PLoS ONE">
        <title>Genome-based metabolic and phylogenomic analysis of three Terrisporobacter species.</title>
        <authorList>
            <person name="Boer T."/>
            <person name="Bengelsdorf F.R."/>
            <person name="Bomeke M."/>
            <person name="Daniel R."/>
            <person name="Poehlein A."/>
        </authorList>
    </citation>
    <scope>NUCLEOTIDE SEQUENCE [LARGE SCALE GENOMIC DNA]</scope>
    <source>
        <strain evidence="1 2">DSM 1288</strain>
    </source>
</reference>
<proteinExistence type="predicted"/>
<dbReference type="RefSeq" id="WP_018592597.1">
    <property type="nucleotide sequence ID" value="NZ_CP117523.1"/>
</dbReference>
<keyword evidence="2" id="KW-1185">Reference proteome</keyword>
<protein>
    <recommendedName>
        <fullName evidence="3">Phage protein</fullName>
    </recommendedName>
</protein>
<evidence type="ECO:0008006" key="3">
    <source>
        <dbReference type="Google" id="ProtNLM"/>
    </source>
</evidence>
<dbReference type="Proteomes" id="UP001348492">
    <property type="component" value="Chromosome"/>
</dbReference>
<evidence type="ECO:0000313" key="2">
    <source>
        <dbReference type="Proteomes" id="UP001348492"/>
    </source>
</evidence>
<name>A0ABZ2EWT1_9FIRM</name>